<feature type="compositionally biased region" description="Polar residues" evidence="1">
    <location>
        <begin position="254"/>
        <end position="263"/>
    </location>
</feature>
<dbReference type="GeneID" id="88175908"/>
<evidence type="ECO:0000313" key="3">
    <source>
        <dbReference type="EMBL" id="WPK27460.1"/>
    </source>
</evidence>
<organism evidence="3 4">
    <name type="scientific">Australozyma saopauloensis</name>
    <dbReference type="NCBI Taxonomy" id="291208"/>
    <lineage>
        <taxon>Eukaryota</taxon>
        <taxon>Fungi</taxon>
        <taxon>Dikarya</taxon>
        <taxon>Ascomycota</taxon>
        <taxon>Saccharomycotina</taxon>
        <taxon>Pichiomycetes</taxon>
        <taxon>Metschnikowiaceae</taxon>
        <taxon>Australozyma</taxon>
    </lineage>
</organism>
<evidence type="ECO:0000313" key="4">
    <source>
        <dbReference type="Proteomes" id="UP001338582"/>
    </source>
</evidence>
<dbReference type="EMBL" id="CP138899">
    <property type="protein sequence ID" value="WPK27460.1"/>
    <property type="molecule type" value="Genomic_DNA"/>
</dbReference>
<dbReference type="SUPFAM" id="SSF47473">
    <property type="entry name" value="EF-hand"/>
    <property type="match status" value="1"/>
</dbReference>
<dbReference type="Pfam" id="PF12763">
    <property type="entry name" value="EH"/>
    <property type="match status" value="1"/>
</dbReference>
<dbReference type="PROSITE" id="PS50031">
    <property type="entry name" value="EH"/>
    <property type="match status" value="1"/>
</dbReference>
<accession>A0AAX4HFT2</accession>
<keyword evidence="4" id="KW-1185">Reference proteome</keyword>
<reference evidence="3 4" key="1">
    <citation type="submission" date="2023-10" db="EMBL/GenBank/DDBJ databases">
        <title>Draft Genome Sequence of Candida saopaulonensis from a very Premature Infant with Sepsis.</title>
        <authorList>
            <person name="Ning Y."/>
            <person name="Dai R."/>
            <person name="Xiao M."/>
            <person name="Xu Y."/>
            <person name="Yan Q."/>
            <person name="Zhang L."/>
        </authorList>
    </citation>
    <scope>NUCLEOTIDE SEQUENCE [LARGE SCALE GENOMIC DNA]</scope>
    <source>
        <strain evidence="3 4">19XY460</strain>
    </source>
</reference>
<feature type="region of interest" description="Disordered" evidence="1">
    <location>
        <begin position="1"/>
        <end position="58"/>
    </location>
</feature>
<evidence type="ECO:0000259" key="2">
    <source>
        <dbReference type="PROSITE" id="PS50031"/>
    </source>
</evidence>
<proteinExistence type="predicted"/>
<feature type="compositionally biased region" description="Low complexity" evidence="1">
    <location>
        <begin position="1"/>
        <end position="13"/>
    </location>
</feature>
<dbReference type="RefSeq" id="XP_062879838.1">
    <property type="nucleotide sequence ID" value="XM_063023768.1"/>
</dbReference>
<feature type="domain" description="EH" evidence="2">
    <location>
        <begin position="517"/>
        <end position="599"/>
    </location>
</feature>
<dbReference type="SMART" id="SM00027">
    <property type="entry name" value="EH"/>
    <property type="match status" value="1"/>
</dbReference>
<dbReference type="InterPro" id="IPR000261">
    <property type="entry name" value="EH_dom"/>
</dbReference>
<dbReference type="InterPro" id="IPR011992">
    <property type="entry name" value="EF-hand-dom_pair"/>
</dbReference>
<feature type="region of interest" description="Disordered" evidence="1">
    <location>
        <begin position="211"/>
        <end position="275"/>
    </location>
</feature>
<protein>
    <recommendedName>
        <fullName evidence="2">EH domain-containing protein</fullName>
    </recommendedName>
</protein>
<dbReference type="KEGG" id="asau:88175908"/>
<dbReference type="Proteomes" id="UP001338582">
    <property type="component" value="Chromosome 6"/>
</dbReference>
<dbReference type="CDD" id="cd00052">
    <property type="entry name" value="EH"/>
    <property type="match status" value="1"/>
</dbReference>
<dbReference type="AlphaFoldDB" id="A0AAX4HFT2"/>
<feature type="region of interest" description="Disordered" evidence="1">
    <location>
        <begin position="327"/>
        <end position="382"/>
    </location>
</feature>
<gene>
    <name evidence="3" type="ORF">PUMCH_004848</name>
</gene>
<dbReference type="Gene3D" id="1.10.238.10">
    <property type="entry name" value="EF-hand"/>
    <property type="match status" value="1"/>
</dbReference>
<sequence length="617" mass="68492">MSSTAASAAFAAFKGTTQPIPTKSSKRKPQLHIKLDSNGSRAANDGKPNGLNAPKSKNAPAVLVPLESPVFNIRGVKDDQVSVTSDQEYFYNNSGNHSISSHDVANVESSSRSKISVNTRPQDMLRLVRDSINLKLKIGFGKDSALKSQSALNDFRNCLEQRRQLGKRNASPNAAVHVPMINSTREDLARLASASASNDNIIERLETPYRSGETDSMSSFGSFESESRDQLFVPPVRPRTAVDAGSDEDLPRKASTTSQNVSPIQVPPSPNALARSHPVANEVPILSILSGYMSSGLDLPDIPEHKSLGRKPPPDLIQVINKDRKESISDLSMSSDVEDSSGRPGLILGGDLRKLNLSSDDSGPKFSNDRLGQDPQPNNYPLISRKVVPTEADTDESEQAHVPNVTITQAQPFKLKTTLRKMSKKQEKKTMFNEDKPWKNHSDLDIVSEQQRKRYEGLWVSNKGLYINRTVTRLVGVNYDKESKAQKPEDKRELSEKEVSEWAAKLSSRAKYHDTVDENDTRELHGLDEAESQELIHGIVVKRIWKRSRLLNDVLASIWDLVDYRRDGTLNKAEFLVGMWLVDQCLYGRKLPKAVSNTVWNSLGSLGVNVVLKKKRR</sequence>
<name>A0AAX4HFT2_9ASCO</name>
<evidence type="ECO:0000256" key="1">
    <source>
        <dbReference type="SAM" id="MobiDB-lite"/>
    </source>
</evidence>